<feature type="region of interest" description="Disordered" evidence="1">
    <location>
        <begin position="24"/>
        <end position="50"/>
    </location>
</feature>
<gene>
    <name evidence="2" type="ORF">CHGG_04957</name>
</gene>
<dbReference type="VEuPathDB" id="FungiDB:CHGG_04957"/>
<sequence>MGDVFLLLLPAPARERERIASVKEVQGRSVGQRPKVSRWETEKGLHWHNE</sequence>
<dbReference type="Proteomes" id="UP000001056">
    <property type="component" value="Unassembled WGS sequence"/>
</dbReference>
<dbReference type="AlphaFoldDB" id="Q2GZT9"/>
<organism evidence="2 3">
    <name type="scientific">Chaetomium globosum (strain ATCC 6205 / CBS 148.51 / DSM 1962 / NBRC 6347 / NRRL 1970)</name>
    <name type="common">Soil fungus</name>
    <dbReference type="NCBI Taxonomy" id="306901"/>
    <lineage>
        <taxon>Eukaryota</taxon>
        <taxon>Fungi</taxon>
        <taxon>Dikarya</taxon>
        <taxon>Ascomycota</taxon>
        <taxon>Pezizomycotina</taxon>
        <taxon>Sordariomycetes</taxon>
        <taxon>Sordariomycetidae</taxon>
        <taxon>Sordariales</taxon>
        <taxon>Chaetomiaceae</taxon>
        <taxon>Chaetomium</taxon>
    </lineage>
</organism>
<accession>Q2GZT9</accession>
<protein>
    <submittedName>
        <fullName evidence="2">Uncharacterized protein</fullName>
    </submittedName>
</protein>
<dbReference type="RefSeq" id="XP_001224171.1">
    <property type="nucleotide sequence ID" value="XM_001224170.1"/>
</dbReference>
<dbReference type="InParanoid" id="Q2GZT9"/>
<proteinExistence type="predicted"/>
<keyword evidence="3" id="KW-1185">Reference proteome</keyword>
<dbReference type="EMBL" id="CH408032">
    <property type="protein sequence ID" value="EAQ88338.1"/>
    <property type="molecule type" value="Genomic_DNA"/>
</dbReference>
<feature type="compositionally biased region" description="Basic and acidic residues" evidence="1">
    <location>
        <begin position="37"/>
        <end position="50"/>
    </location>
</feature>
<name>Q2GZT9_CHAGB</name>
<reference evidence="3" key="1">
    <citation type="journal article" date="2015" name="Genome Announc.">
        <title>Draft genome sequence of the cellulolytic fungus Chaetomium globosum.</title>
        <authorList>
            <person name="Cuomo C.A."/>
            <person name="Untereiner W.A."/>
            <person name="Ma L.-J."/>
            <person name="Grabherr M."/>
            <person name="Birren B.W."/>
        </authorList>
    </citation>
    <scope>NUCLEOTIDE SEQUENCE [LARGE SCALE GENOMIC DNA]</scope>
    <source>
        <strain evidence="3">ATCC 6205 / CBS 148.51 / DSM 1962 / NBRC 6347 / NRRL 1970</strain>
    </source>
</reference>
<evidence type="ECO:0000313" key="2">
    <source>
        <dbReference type="EMBL" id="EAQ88338.1"/>
    </source>
</evidence>
<evidence type="ECO:0000313" key="3">
    <source>
        <dbReference type="Proteomes" id="UP000001056"/>
    </source>
</evidence>
<dbReference type="GeneID" id="4393028"/>
<dbReference type="HOGENOM" id="CLU_3124906_0_0_1"/>
<evidence type="ECO:0000256" key="1">
    <source>
        <dbReference type="SAM" id="MobiDB-lite"/>
    </source>
</evidence>